<evidence type="ECO:0000313" key="2">
    <source>
        <dbReference type="EMBL" id="XDQ66913.1"/>
    </source>
</evidence>
<dbReference type="NCBIfam" id="TIGR03083">
    <property type="entry name" value="maleylpyruvate isomerase family mycothiol-dependent enzyme"/>
    <property type="match status" value="1"/>
</dbReference>
<gene>
    <name evidence="2" type="ORF">AB5J50_42075</name>
</gene>
<dbReference type="EMBL" id="CP163440">
    <property type="protein sequence ID" value="XDQ66913.1"/>
    <property type="molecule type" value="Genomic_DNA"/>
</dbReference>
<dbReference type="AlphaFoldDB" id="A0AB39SHK3"/>
<protein>
    <submittedName>
        <fullName evidence="2">TIGR03086 family metal-binding protein</fullName>
    </submittedName>
</protein>
<name>A0AB39SHK3_9ACTN</name>
<dbReference type="InterPro" id="IPR024344">
    <property type="entry name" value="MDMPI_metal-binding"/>
</dbReference>
<evidence type="ECO:0000259" key="1">
    <source>
        <dbReference type="Pfam" id="PF11716"/>
    </source>
</evidence>
<reference evidence="2" key="1">
    <citation type="submission" date="2024-07" db="EMBL/GenBank/DDBJ databases">
        <authorList>
            <person name="Yu S.T."/>
        </authorList>
    </citation>
    <scope>NUCLEOTIDE SEQUENCE</scope>
    <source>
        <strain evidence="2">R35</strain>
    </source>
</reference>
<dbReference type="RefSeq" id="WP_369263867.1">
    <property type="nucleotide sequence ID" value="NZ_CP163440.1"/>
</dbReference>
<feature type="domain" description="Mycothiol-dependent maleylpyruvate isomerase metal-binding" evidence="1">
    <location>
        <begin position="13"/>
        <end position="133"/>
    </location>
</feature>
<dbReference type="GO" id="GO:0046872">
    <property type="term" value="F:metal ion binding"/>
    <property type="evidence" value="ECO:0007669"/>
    <property type="project" value="InterPro"/>
</dbReference>
<dbReference type="InterPro" id="IPR034660">
    <property type="entry name" value="DinB/YfiT-like"/>
</dbReference>
<proteinExistence type="predicted"/>
<dbReference type="InterPro" id="IPR017517">
    <property type="entry name" value="Maleyloyr_isom"/>
</dbReference>
<dbReference type="NCBIfam" id="TIGR03086">
    <property type="entry name" value="TIGR03086 family metal-binding protein"/>
    <property type="match status" value="1"/>
</dbReference>
<dbReference type="SUPFAM" id="SSF109854">
    <property type="entry name" value="DinB/YfiT-like putative metalloenzymes"/>
    <property type="match status" value="1"/>
</dbReference>
<sequence length="192" mass="20613">MTGTNPLLTRHAQALDLFGDRVHAVRDDQWGAPTPCTDWTVRDLVNHLVSEQLWVPPLVRDGVTVEAIGDTFDGDVLGSDPAASWDASARASHAAFTAPDALDRVVHLSYADTTAAFYCAQLVTDLAVHTWDLSRAIGADERLPGDLLEFTVREVTPYAADLAKSGLFAAPVEPPPGADAQTELLCLLGREP</sequence>
<dbReference type="InterPro" id="IPR017520">
    <property type="entry name" value="CHP03086"/>
</dbReference>
<dbReference type="Gene3D" id="1.20.120.450">
    <property type="entry name" value="dinb family like domain"/>
    <property type="match status" value="1"/>
</dbReference>
<accession>A0AB39SHK3</accession>
<organism evidence="2">
    <name type="scientific">Streptomyces sp. R35</name>
    <dbReference type="NCBI Taxonomy" id="3238630"/>
    <lineage>
        <taxon>Bacteria</taxon>
        <taxon>Bacillati</taxon>
        <taxon>Actinomycetota</taxon>
        <taxon>Actinomycetes</taxon>
        <taxon>Kitasatosporales</taxon>
        <taxon>Streptomycetaceae</taxon>
        <taxon>Streptomyces</taxon>
    </lineage>
</organism>
<dbReference type="Pfam" id="PF11716">
    <property type="entry name" value="MDMPI_N"/>
    <property type="match status" value="1"/>
</dbReference>